<dbReference type="Proteomes" id="UP000029382">
    <property type="component" value="Unassembled WGS sequence"/>
</dbReference>
<keyword evidence="5" id="KW-1185">Reference proteome</keyword>
<feature type="transmembrane region" description="Helical" evidence="1">
    <location>
        <begin position="6"/>
        <end position="25"/>
    </location>
</feature>
<keyword evidence="1" id="KW-0472">Membrane</keyword>
<evidence type="ECO:0000313" key="3">
    <source>
        <dbReference type="EMBL" id="SFL15797.1"/>
    </source>
</evidence>
<dbReference type="AlphaFoldDB" id="A0A091BRW1"/>
<dbReference type="EMBL" id="FOTG01000003">
    <property type="protein sequence ID" value="SFL15797.1"/>
    <property type="molecule type" value="Genomic_DNA"/>
</dbReference>
<evidence type="ECO:0000313" key="5">
    <source>
        <dbReference type="Proteomes" id="UP000182793"/>
    </source>
</evidence>
<evidence type="ECO:0000313" key="4">
    <source>
        <dbReference type="Proteomes" id="UP000029382"/>
    </source>
</evidence>
<sequence>MDTFLLVEYFLNGALIFLWCILVVLKFKEYLTARKYTKLIKEFYEAVKGEE</sequence>
<dbReference type="RefSeq" id="WP_160172988.1">
    <property type="nucleotide sequence ID" value="NZ_AUZH01000026.1"/>
</dbReference>
<comment type="caution">
    <text evidence="2">The sequence shown here is derived from an EMBL/GenBank/DDBJ whole genome shotgun (WGS) entry which is preliminary data.</text>
</comment>
<name>A0A091BRW1_STREI</name>
<evidence type="ECO:0000313" key="2">
    <source>
        <dbReference type="EMBL" id="KFN87444.1"/>
    </source>
</evidence>
<protein>
    <submittedName>
        <fullName evidence="2">Uncharacterized protein</fullName>
    </submittedName>
</protein>
<reference evidence="2 4" key="1">
    <citation type="journal article" date="2014" name="Genome Announc.">
        <title>Draft Genome Sequences of Streptococcus bovis Strains ATCC 33317 and JB1.</title>
        <authorList>
            <person name="Benahmed F.H."/>
            <person name="Gopinath G.R."/>
            <person name="Harbottle H."/>
            <person name="Cotta M.A."/>
            <person name="Luo Y."/>
            <person name="Henderson C."/>
            <person name="Teri P."/>
            <person name="Soppet D."/>
            <person name="Rasmussen M."/>
            <person name="Whitehead T.R."/>
            <person name="Davidson M."/>
        </authorList>
    </citation>
    <scope>NUCLEOTIDE SEQUENCE [LARGE SCALE GENOMIC DNA]</scope>
    <source>
        <strain evidence="2 4">JB1</strain>
    </source>
</reference>
<evidence type="ECO:0000256" key="1">
    <source>
        <dbReference type="SAM" id="Phobius"/>
    </source>
</evidence>
<keyword evidence="1" id="KW-0812">Transmembrane</keyword>
<keyword evidence="1" id="KW-1133">Transmembrane helix</keyword>
<reference evidence="3 5" key="2">
    <citation type="submission" date="2016-10" db="EMBL/GenBank/DDBJ databases">
        <authorList>
            <person name="Varghese N."/>
            <person name="Submissions S."/>
        </authorList>
    </citation>
    <scope>NUCLEOTIDE SEQUENCE [LARGE SCALE GENOMIC DNA]</scope>
    <source>
        <strain evidence="3 5">JB1</strain>
    </source>
</reference>
<dbReference type="Proteomes" id="UP000182793">
    <property type="component" value="Unassembled WGS sequence"/>
</dbReference>
<organism evidence="2 4">
    <name type="scientific">Streptococcus equinus JB1</name>
    <dbReference type="NCBI Taxonomy" id="1294274"/>
    <lineage>
        <taxon>Bacteria</taxon>
        <taxon>Bacillati</taxon>
        <taxon>Bacillota</taxon>
        <taxon>Bacilli</taxon>
        <taxon>Lactobacillales</taxon>
        <taxon>Streptococcaceae</taxon>
        <taxon>Streptococcus</taxon>
    </lineage>
</organism>
<proteinExistence type="predicted"/>
<gene>
    <name evidence="2" type="ORF">H702_07235</name>
    <name evidence="3" type="ORF">SAMN02910290_00681</name>
</gene>
<accession>A0A091BRW1</accession>
<dbReference type="EMBL" id="AUZH01000026">
    <property type="protein sequence ID" value="KFN87444.1"/>
    <property type="molecule type" value="Genomic_DNA"/>
</dbReference>